<dbReference type="InterPro" id="IPR050832">
    <property type="entry name" value="Bact_Acetyltransf"/>
</dbReference>
<dbReference type="PANTHER" id="PTHR43877">
    <property type="entry name" value="AMINOALKYLPHOSPHONATE N-ACETYLTRANSFERASE-RELATED-RELATED"/>
    <property type="match status" value="1"/>
</dbReference>
<feature type="domain" description="N-acetyltransferase" evidence="3">
    <location>
        <begin position="3"/>
        <end position="138"/>
    </location>
</feature>
<keyword evidence="1" id="KW-0808">Transferase</keyword>
<dbReference type="SUPFAM" id="SSF55729">
    <property type="entry name" value="Acyl-CoA N-acyltransferases (Nat)"/>
    <property type="match status" value="1"/>
</dbReference>
<accession>A0ABQ1GK86</accession>
<evidence type="ECO:0000259" key="3">
    <source>
        <dbReference type="PROSITE" id="PS51186"/>
    </source>
</evidence>
<sequence length="152" mass="17252">MELTIRLKRQDEPPPYSLLLSADSSQLLVDRYLSKGDCYLAWLGEELAGEFVLLRTGPDTCEIMNLAVKESFQGQGIAKEMMAFACEKAREQGCSSLEIGTGNSSLNQLALYQKCGFRIEGVERDFFIKHYEEAIYENGIQCRDLLRLRLEL</sequence>
<organism evidence="4 5">
    <name type="scientific">Paenibacillus physcomitrellae</name>
    <dbReference type="NCBI Taxonomy" id="1619311"/>
    <lineage>
        <taxon>Bacteria</taxon>
        <taxon>Bacillati</taxon>
        <taxon>Bacillota</taxon>
        <taxon>Bacilli</taxon>
        <taxon>Bacillales</taxon>
        <taxon>Paenibacillaceae</taxon>
        <taxon>Paenibacillus</taxon>
    </lineage>
</organism>
<keyword evidence="5" id="KW-1185">Reference proteome</keyword>
<dbReference type="PROSITE" id="PS51186">
    <property type="entry name" value="GNAT"/>
    <property type="match status" value="1"/>
</dbReference>
<dbReference type="RefSeq" id="WP_094092699.1">
    <property type="nucleotide sequence ID" value="NZ_BMHF01000013.1"/>
</dbReference>
<proteinExistence type="predicted"/>
<evidence type="ECO:0000256" key="2">
    <source>
        <dbReference type="ARBA" id="ARBA00023315"/>
    </source>
</evidence>
<dbReference type="CDD" id="cd04301">
    <property type="entry name" value="NAT_SF"/>
    <property type="match status" value="1"/>
</dbReference>
<dbReference type="InterPro" id="IPR000182">
    <property type="entry name" value="GNAT_dom"/>
</dbReference>
<evidence type="ECO:0000256" key="1">
    <source>
        <dbReference type="ARBA" id="ARBA00022679"/>
    </source>
</evidence>
<dbReference type="Proteomes" id="UP000609323">
    <property type="component" value="Unassembled WGS sequence"/>
</dbReference>
<comment type="caution">
    <text evidence="4">The sequence shown here is derived from an EMBL/GenBank/DDBJ whole genome shotgun (WGS) entry which is preliminary data.</text>
</comment>
<keyword evidence="2" id="KW-0012">Acyltransferase</keyword>
<name>A0ABQ1GK86_9BACL</name>
<dbReference type="Pfam" id="PF00583">
    <property type="entry name" value="Acetyltransf_1"/>
    <property type="match status" value="1"/>
</dbReference>
<evidence type="ECO:0000313" key="4">
    <source>
        <dbReference type="EMBL" id="GGA45253.1"/>
    </source>
</evidence>
<gene>
    <name evidence="4" type="primary">yvbK</name>
    <name evidence="4" type="ORF">GCM10010917_33180</name>
</gene>
<reference evidence="5" key="1">
    <citation type="journal article" date="2019" name="Int. J. Syst. Evol. Microbiol.">
        <title>The Global Catalogue of Microorganisms (GCM) 10K type strain sequencing project: providing services to taxonomists for standard genome sequencing and annotation.</title>
        <authorList>
            <consortium name="The Broad Institute Genomics Platform"/>
            <consortium name="The Broad Institute Genome Sequencing Center for Infectious Disease"/>
            <person name="Wu L."/>
            <person name="Ma J."/>
        </authorList>
    </citation>
    <scope>NUCLEOTIDE SEQUENCE [LARGE SCALE GENOMIC DNA]</scope>
    <source>
        <strain evidence="5">CGMCC 1.15044</strain>
    </source>
</reference>
<protein>
    <submittedName>
        <fullName evidence="4">N-acetyltransferase YvbK</fullName>
    </submittedName>
</protein>
<dbReference type="EMBL" id="BMHF01000013">
    <property type="protein sequence ID" value="GGA45253.1"/>
    <property type="molecule type" value="Genomic_DNA"/>
</dbReference>
<dbReference type="InterPro" id="IPR016181">
    <property type="entry name" value="Acyl_CoA_acyltransferase"/>
</dbReference>
<evidence type="ECO:0000313" key="5">
    <source>
        <dbReference type="Proteomes" id="UP000609323"/>
    </source>
</evidence>
<dbReference type="Gene3D" id="3.40.630.30">
    <property type="match status" value="1"/>
</dbReference>